<dbReference type="Proteomes" id="UP001642487">
    <property type="component" value="Chromosome 9"/>
</dbReference>
<protein>
    <submittedName>
        <fullName evidence="1">Uncharacterized protein</fullName>
    </submittedName>
</protein>
<dbReference type="EMBL" id="OZ021743">
    <property type="protein sequence ID" value="CAK9329691.1"/>
    <property type="molecule type" value="Genomic_DNA"/>
</dbReference>
<organism evidence="1 2">
    <name type="scientific">Citrullus colocynthis</name>
    <name type="common">colocynth</name>
    <dbReference type="NCBI Taxonomy" id="252529"/>
    <lineage>
        <taxon>Eukaryota</taxon>
        <taxon>Viridiplantae</taxon>
        <taxon>Streptophyta</taxon>
        <taxon>Embryophyta</taxon>
        <taxon>Tracheophyta</taxon>
        <taxon>Spermatophyta</taxon>
        <taxon>Magnoliopsida</taxon>
        <taxon>eudicotyledons</taxon>
        <taxon>Gunneridae</taxon>
        <taxon>Pentapetalae</taxon>
        <taxon>rosids</taxon>
        <taxon>fabids</taxon>
        <taxon>Cucurbitales</taxon>
        <taxon>Cucurbitaceae</taxon>
        <taxon>Benincaseae</taxon>
        <taxon>Citrullus</taxon>
    </lineage>
</organism>
<evidence type="ECO:0000313" key="1">
    <source>
        <dbReference type="EMBL" id="CAK9329691.1"/>
    </source>
</evidence>
<reference evidence="1 2" key="1">
    <citation type="submission" date="2024-03" db="EMBL/GenBank/DDBJ databases">
        <authorList>
            <person name="Gkanogiannis A."/>
            <person name="Becerra Lopez-Lavalle L."/>
        </authorList>
    </citation>
    <scope>NUCLEOTIDE SEQUENCE [LARGE SCALE GENOMIC DNA]</scope>
</reference>
<keyword evidence="2" id="KW-1185">Reference proteome</keyword>
<gene>
    <name evidence="1" type="ORF">CITCOLO1_LOCUS22168</name>
</gene>
<proteinExistence type="predicted"/>
<evidence type="ECO:0000313" key="2">
    <source>
        <dbReference type="Proteomes" id="UP001642487"/>
    </source>
</evidence>
<sequence>MGFCEWKSVSSVADMVQLLSRAKMFIHTTLSSCCIQYPAVKEMAEKEEKRQSAQQKSDDLGFLFQQKSQQSSLTFDGNLTTSKHVGHKFYQSICPF</sequence>
<accession>A0ABP0ZEB0</accession>
<name>A0ABP0ZEB0_9ROSI</name>